<dbReference type="Pfam" id="PF01292">
    <property type="entry name" value="Ni_hydr_CYTB"/>
    <property type="match status" value="1"/>
</dbReference>
<evidence type="ECO:0000256" key="5">
    <source>
        <dbReference type="ARBA" id="ARBA00023136"/>
    </source>
</evidence>
<evidence type="ECO:0000256" key="4">
    <source>
        <dbReference type="ARBA" id="ARBA00022989"/>
    </source>
</evidence>
<feature type="transmembrane region" description="Helical" evidence="6">
    <location>
        <begin position="197"/>
        <end position="221"/>
    </location>
</feature>
<dbReference type="InterPro" id="IPR051542">
    <property type="entry name" value="Hydrogenase_cytochrome"/>
</dbReference>
<dbReference type="SUPFAM" id="SSF81342">
    <property type="entry name" value="Transmembrane di-heme cytochromes"/>
    <property type="match status" value="1"/>
</dbReference>
<evidence type="ECO:0000256" key="1">
    <source>
        <dbReference type="ARBA" id="ARBA00004651"/>
    </source>
</evidence>
<dbReference type="Gene3D" id="1.20.950.20">
    <property type="entry name" value="Transmembrane di-heme cytochromes, Chain C"/>
    <property type="match status" value="1"/>
</dbReference>
<evidence type="ECO:0000313" key="9">
    <source>
        <dbReference type="Proteomes" id="UP000254701"/>
    </source>
</evidence>
<dbReference type="OrthoDB" id="9781740at2"/>
<sequence>MESHARKVQQADDGPASITNGALVYRQTRWTRLTHWIWALALFFLLLSGLQIFNAHPALYIGKQSGFAFSNDVLVIGAENSATGPVGYTTLLGNRFDTTGVLGLSGPTANPSARAFPAWATIPSGQDLATGRVVHFFFAWVLSGTLLVWLIASLFNGHLRRDLVPSVEDLRRLPKDIADHARLRFHHSRDYNTLQKLAYGGVLFVLLPLMIITGLAMSPSINAAAPFLADLLGGRQTARTIHFVTMVLLVGFFVIHMLMILAAGPINELRSIVTGWYRTDPPQGDPREGSA</sequence>
<evidence type="ECO:0000256" key="3">
    <source>
        <dbReference type="ARBA" id="ARBA00022692"/>
    </source>
</evidence>
<name>A0A380WMB7_AMIAI</name>
<keyword evidence="2" id="KW-1003">Cell membrane</keyword>
<feature type="transmembrane region" description="Helical" evidence="6">
    <location>
        <begin position="36"/>
        <end position="53"/>
    </location>
</feature>
<gene>
    <name evidence="8" type="ORF">NCTC10684_03381</name>
</gene>
<dbReference type="GO" id="GO:0005886">
    <property type="term" value="C:plasma membrane"/>
    <property type="evidence" value="ECO:0007669"/>
    <property type="project" value="UniProtKB-SubCell"/>
</dbReference>
<accession>A0A380WMB7</accession>
<evidence type="ECO:0000259" key="7">
    <source>
        <dbReference type="Pfam" id="PF01292"/>
    </source>
</evidence>
<dbReference type="GO" id="GO:0020037">
    <property type="term" value="F:heme binding"/>
    <property type="evidence" value="ECO:0007669"/>
    <property type="project" value="TreeGrafter"/>
</dbReference>
<dbReference type="InterPro" id="IPR011577">
    <property type="entry name" value="Cyt_b561_bac/Ni-Hgenase"/>
</dbReference>
<dbReference type="PANTHER" id="PTHR30485:SF1">
    <property type="entry name" value="CYTOCHROME YDHU-RELATED"/>
    <property type="match status" value="1"/>
</dbReference>
<dbReference type="GO" id="GO:0022904">
    <property type="term" value="P:respiratory electron transport chain"/>
    <property type="evidence" value="ECO:0007669"/>
    <property type="project" value="InterPro"/>
</dbReference>
<feature type="transmembrane region" description="Helical" evidence="6">
    <location>
        <begin position="133"/>
        <end position="155"/>
    </location>
</feature>
<feature type="transmembrane region" description="Helical" evidence="6">
    <location>
        <begin position="241"/>
        <end position="262"/>
    </location>
</feature>
<keyword evidence="5 6" id="KW-0472">Membrane</keyword>
<reference evidence="8 9" key="1">
    <citation type="submission" date="2018-06" db="EMBL/GenBank/DDBJ databases">
        <authorList>
            <consortium name="Pathogen Informatics"/>
            <person name="Doyle S."/>
        </authorList>
    </citation>
    <scope>NUCLEOTIDE SEQUENCE [LARGE SCALE GENOMIC DNA]</scope>
    <source>
        <strain evidence="8 9">NCTC10684</strain>
    </source>
</reference>
<keyword evidence="3 6" id="KW-0812">Transmembrane</keyword>
<evidence type="ECO:0000313" key="8">
    <source>
        <dbReference type="EMBL" id="SUU90133.1"/>
    </source>
</evidence>
<organism evidence="8 9">
    <name type="scientific">Aminobacter aminovorans</name>
    <name type="common">Chelatobacter heintzii</name>
    <dbReference type="NCBI Taxonomy" id="83263"/>
    <lineage>
        <taxon>Bacteria</taxon>
        <taxon>Pseudomonadati</taxon>
        <taxon>Pseudomonadota</taxon>
        <taxon>Alphaproteobacteria</taxon>
        <taxon>Hyphomicrobiales</taxon>
        <taxon>Phyllobacteriaceae</taxon>
        <taxon>Aminobacter</taxon>
    </lineage>
</organism>
<dbReference type="PANTHER" id="PTHR30485">
    <property type="entry name" value="NI/FE-HYDROGENASE 1 B-TYPE CYTOCHROME SUBUNIT"/>
    <property type="match status" value="1"/>
</dbReference>
<evidence type="ECO:0000256" key="6">
    <source>
        <dbReference type="SAM" id="Phobius"/>
    </source>
</evidence>
<keyword evidence="4 6" id="KW-1133">Transmembrane helix</keyword>
<dbReference type="InterPro" id="IPR016174">
    <property type="entry name" value="Di-haem_cyt_TM"/>
</dbReference>
<feature type="domain" description="Cytochrome b561 bacterial/Ni-hydrogenase" evidence="7">
    <location>
        <begin position="176"/>
        <end position="275"/>
    </location>
</feature>
<dbReference type="EMBL" id="UFSM01000001">
    <property type="protein sequence ID" value="SUU90133.1"/>
    <property type="molecule type" value="Genomic_DNA"/>
</dbReference>
<dbReference type="AlphaFoldDB" id="A0A380WMB7"/>
<evidence type="ECO:0000256" key="2">
    <source>
        <dbReference type="ARBA" id="ARBA00022475"/>
    </source>
</evidence>
<dbReference type="Proteomes" id="UP000254701">
    <property type="component" value="Unassembled WGS sequence"/>
</dbReference>
<comment type="subcellular location">
    <subcellularLocation>
        <location evidence="1">Cell membrane</location>
        <topology evidence="1">Multi-pass membrane protein</topology>
    </subcellularLocation>
</comment>
<protein>
    <submittedName>
        <fullName evidence="8">Thiosulfate reductase cytochrome B subunit</fullName>
    </submittedName>
</protein>
<dbReference type="RefSeq" id="WP_115732171.1">
    <property type="nucleotide sequence ID" value="NZ_BAAAVY010000002.1"/>
</dbReference>
<dbReference type="GO" id="GO:0009055">
    <property type="term" value="F:electron transfer activity"/>
    <property type="evidence" value="ECO:0007669"/>
    <property type="project" value="InterPro"/>
</dbReference>
<proteinExistence type="predicted"/>